<dbReference type="RefSeq" id="WP_126841953.1">
    <property type="nucleotide sequence ID" value="NZ_PIQH01000006.1"/>
</dbReference>
<reference evidence="8 9" key="1">
    <citation type="journal article" date="2011" name="Front. Microbiol.">
        <title>Genomic signatures of strain selection and enhancement in Bacillus atrophaeus var. globigii, a historical biowarfare simulant.</title>
        <authorList>
            <person name="Gibbons H.S."/>
            <person name="Broomall S.M."/>
            <person name="McNew L.A."/>
            <person name="Daligault H."/>
            <person name="Chapman C."/>
            <person name="Bruce D."/>
            <person name="Karavis M."/>
            <person name="Krepps M."/>
            <person name="McGregor P.A."/>
            <person name="Hong C."/>
            <person name="Park K.H."/>
            <person name="Akmal A."/>
            <person name="Feldman A."/>
            <person name="Lin J.S."/>
            <person name="Chang W.E."/>
            <person name="Higgs B.W."/>
            <person name="Demirev P."/>
            <person name="Lindquist J."/>
            <person name="Liem A."/>
            <person name="Fochler E."/>
            <person name="Read T.D."/>
            <person name="Tapia R."/>
            <person name="Johnson S."/>
            <person name="Bishop-Lilly K.A."/>
            <person name="Detter C."/>
            <person name="Han C."/>
            <person name="Sozhamannan S."/>
            <person name="Rosenzweig C.N."/>
            <person name="Skowronski E.W."/>
        </authorList>
    </citation>
    <scope>NUCLEOTIDE SEQUENCE [LARGE SCALE GENOMIC DNA]</scope>
    <source>
        <strain evidence="8 9">CC-PW-9</strain>
    </source>
</reference>
<evidence type="ECO:0000256" key="1">
    <source>
        <dbReference type="ARBA" id="ARBA00022475"/>
    </source>
</evidence>
<keyword evidence="4 6" id="KW-1133">Transmembrane helix</keyword>
<dbReference type="PIRSF" id="PIRSF028513">
    <property type="entry name" value="LptC"/>
    <property type="match status" value="1"/>
</dbReference>
<dbReference type="GO" id="GO:0017089">
    <property type="term" value="F:glycolipid transfer activity"/>
    <property type="evidence" value="ECO:0007669"/>
    <property type="project" value="TreeGrafter"/>
</dbReference>
<comment type="similarity">
    <text evidence="6 7">Belongs to the LptC family.</text>
</comment>
<comment type="function">
    <text evidence="6">Involved in the assembly of lipopolysaccharide (LPS). Required for the translocation of LPS from the inner membrane to the outer membrane. Facilitates the transfer of LPS from the inner membrane to the periplasmic protein LptA. Could be a docking site for LptA.</text>
</comment>
<keyword evidence="5 6" id="KW-0472">Membrane</keyword>
<dbReference type="AlphaFoldDB" id="A0A432ZQ91"/>
<dbReference type="OrthoDB" id="6193381at2"/>
<dbReference type="PANTHER" id="PTHR37481:SF1">
    <property type="entry name" value="LIPOPOLYSACCHARIDE EXPORT SYSTEM PROTEIN LPTC"/>
    <property type="match status" value="1"/>
</dbReference>
<organism evidence="8 9">
    <name type="scientific">Idiomarina tyrosinivorans</name>
    <dbReference type="NCBI Taxonomy" id="1445662"/>
    <lineage>
        <taxon>Bacteria</taxon>
        <taxon>Pseudomonadati</taxon>
        <taxon>Pseudomonadota</taxon>
        <taxon>Gammaproteobacteria</taxon>
        <taxon>Alteromonadales</taxon>
        <taxon>Idiomarinaceae</taxon>
        <taxon>Idiomarina</taxon>
    </lineage>
</organism>
<dbReference type="EMBL" id="PIQH01000006">
    <property type="protein sequence ID" value="RUO80115.1"/>
    <property type="molecule type" value="Genomic_DNA"/>
</dbReference>
<keyword evidence="1 6" id="KW-1003">Cell membrane</keyword>
<keyword evidence="3 6" id="KW-0812">Transmembrane</keyword>
<dbReference type="PANTHER" id="PTHR37481">
    <property type="entry name" value="LIPOPOLYSACCHARIDE EXPORT SYSTEM PROTEIN LPTC"/>
    <property type="match status" value="1"/>
</dbReference>
<dbReference type="NCBIfam" id="TIGR04409">
    <property type="entry name" value="LptC_YrbK"/>
    <property type="match status" value="1"/>
</dbReference>
<gene>
    <name evidence="6 8" type="primary">lptC</name>
    <name evidence="8" type="ORF">CWI84_07390</name>
</gene>
<dbReference type="InterPro" id="IPR052363">
    <property type="entry name" value="LPS_export_LptC"/>
</dbReference>
<dbReference type="Proteomes" id="UP000287996">
    <property type="component" value="Unassembled WGS sequence"/>
</dbReference>
<evidence type="ECO:0000256" key="7">
    <source>
        <dbReference type="PIRNR" id="PIRNR028513"/>
    </source>
</evidence>
<dbReference type="Pfam" id="PF06835">
    <property type="entry name" value="LptC"/>
    <property type="match status" value="1"/>
</dbReference>
<dbReference type="GO" id="GO:0030288">
    <property type="term" value="C:outer membrane-bounded periplasmic space"/>
    <property type="evidence" value="ECO:0007669"/>
    <property type="project" value="TreeGrafter"/>
</dbReference>
<comment type="caution">
    <text evidence="8">The sequence shown here is derived from an EMBL/GenBank/DDBJ whole genome shotgun (WGS) entry which is preliminary data.</text>
</comment>
<name>A0A432ZQ91_9GAMM</name>
<dbReference type="Gene3D" id="2.60.450.10">
    <property type="entry name" value="Lipopolysaccharide (LPS) transport protein A like domain"/>
    <property type="match status" value="1"/>
</dbReference>
<evidence type="ECO:0000313" key="9">
    <source>
        <dbReference type="Proteomes" id="UP000287996"/>
    </source>
</evidence>
<comment type="function">
    <text evidence="7">Required for the translocation of lipopolysaccharide (LPS) from the inner membrane to the outer membrane.</text>
</comment>
<protein>
    <recommendedName>
        <fullName evidence="6 7">Lipopolysaccharide export system protein LptC</fullName>
    </recommendedName>
</protein>
<keyword evidence="2 6" id="KW-0997">Cell inner membrane</keyword>
<proteinExistence type="inferred from homology"/>
<accession>A0A432ZQ91</accession>
<comment type="subunit">
    <text evidence="6">Component of the lipopolysaccharide transport and assembly complex. Interacts with LptA and the LptBFG transporter complex.</text>
</comment>
<evidence type="ECO:0000256" key="3">
    <source>
        <dbReference type="ARBA" id="ARBA00022692"/>
    </source>
</evidence>
<dbReference type="GO" id="GO:0005886">
    <property type="term" value="C:plasma membrane"/>
    <property type="evidence" value="ECO:0007669"/>
    <property type="project" value="UniProtKB-SubCell"/>
</dbReference>
<comment type="subcellular location">
    <subcellularLocation>
        <location evidence="6">Cell inner membrane</location>
        <topology evidence="6">Single-pass membrane protein</topology>
    </subcellularLocation>
</comment>
<evidence type="ECO:0000256" key="5">
    <source>
        <dbReference type="ARBA" id="ARBA00023136"/>
    </source>
</evidence>
<dbReference type="GO" id="GO:0015221">
    <property type="term" value="F:lipopolysaccharide transmembrane transporter activity"/>
    <property type="evidence" value="ECO:0007669"/>
    <property type="project" value="InterPro"/>
</dbReference>
<evidence type="ECO:0000256" key="4">
    <source>
        <dbReference type="ARBA" id="ARBA00022989"/>
    </source>
</evidence>
<evidence type="ECO:0000313" key="8">
    <source>
        <dbReference type="EMBL" id="RUO80115.1"/>
    </source>
</evidence>
<evidence type="ECO:0000256" key="2">
    <source>
        <dbReference type="ARBA" id="ARBA00022519"/>
    </source>
</evidence>
<dbReference type="GO" id="GO:0043165">
    <property type="term" value="P:Gram-negative-bacterium-type cell outer membrane assembly"/>
    <property type="evidence" value="ECO:0007669"/>
    <property type="project" value="UniProtKB-UniRule"/>
</dbReference>
<dbReference type="InterPro" id="IPR010664">
    <property type="entry name" value="LipoPS_assembly_LptC-rel"/>
</dbReference>
<dbReference type="InterPro" id="IPR026265">
    <property type="entry name" value="LptC"/>
</dbReference>
<sequence>MNKRVIALLIILFAIGALLFWRPFSSPDAPTKQKNLAAMRPDFTAHGMKSRIYEPNGRLAHQLQAKLMKHYSQIGLTELRSPRYTAYPEDEAIRWTVTAEQGSFYDDKTLVLEHNVNITSVSPDGVKQVINTDYLIIDLLSETMNTEYPLTVESARYTIRGEGMRADLAAQTMEIKRHVETVFLPRR</sequence>
<keyword evidence="9" id="KW-1185">Reference proteome</keyword>
<evidence type="ECO:0000256" key="6">
    <source>
        <dbReference type="HAMAP-Rule" id="MF_01915"/>
    </source>
</evidence>
<dbReference type="HAMAP" id="MF_01915">
    <property type="entry name" value="LPS_assembly_LptC"/>
    <property type="match status" value="1"/>
</dbReference>